<dbReference type="OrthoDB" id="9815339at2"/>
<dbReference type="PANTHER" id="PTHR41244:SF1">
    <property type="entry name" value="GLYCOSYLTRANSFERASE"/>
    <property type="match status" value="1"/>
</dbReference>
<dbReference type="InterPro" id="IPR032719">
    <property type="entry name" value="WbsX"/>
</dbReference>
<evidence type="ECO:0000256" key="1">
    <source>
        <dbReference type="SAM" id="MobiDB-lite"/>
    </source>
</evidence>
<dbReference type="PANTHER" id="PTHR41244">
    <property type="entry name" value="RHAMNAN SYNTHESIS F"/>
    <property type="match status" value="1"/>
</dbReference>
<name>A0A7Z8NQK3_9CELL</name>
<dbReference type="EMBL" id="SZYE01000070">
    <property type="protein sequence ID" value="TKR23642.1"/>
    <property type="molecule type" value="Genomic_DNA"/>
</dbReference>
<comment type="caution">
    <text evidence="2">The sequence shown here is derived from an EMBL/GenBank/DDBJ whole genome shotgun (WGS) entry which is preliminary data.</text>
</comment>
<reference evidence="2 3" key="1">
    <citation type="submission" date="2019-05" db="EMBL/GenBank/DDBJ databases">
        <title>Genome sequence of Cellulomonas hominis strain CS1.</title>
        <authorList>
            <person name="Belmont J."/>
            <person name="Maclea K.S."/>
        </authorList>
    </citation>
    <scope>NUCLEOTIDE SEQUENCE [LARGE SCALE GENOMIC DNA]</scope>
    <source>
        <strain evidence="2 3">CS1</strain>
    </source>
</reference>
<proteinExistence type="predicted"/>
<accession>A0A7Z8NQK3</accession>
<feature type="compositionally biased region" description="Basic residues" evidence="1">
    <location>
        <begin position="44"/>
        <end position="61"/>
    </location>
</feature>
<dbReference type="CDD" id="cd11579">
    <property type="entry name" value="Glyco_tran_WbsX"/>
    <property type="match status" value="1"/>
</dbReference>
<evidence type="ECO:0000313" key="2">
    <source>
        <dbReference type="EMBL" id="TKR23642.1"/>
    </source>
</evidence>
<evidence type="ECO:0000313" key="3">
    <source>
        <dbReference type="Proteomes" id="UP000308121"/>
    </source>
</evidence>
<dbReference type="Pfam" id="PF14307">
    <property type="entry name" value="Glyco_tran_WbsX"/>
    <property type="match status" value="1"/>
</dbReference>
<sequence length="483" mass="53566">MCQGLIASTRPTLPTRGLPRGRFGDRISSPRAAAAVPGGSSRRTPIRRVAVRQSAGHRARARAASSATPACPDRQVTAPLRAARARENTRGQVPDRPAVVRRDAGRRAEGGGRVDLGARAIAFYLPQYHPVPENDAWWGPGFTEWTNTVRGRPLFPGHRQPHLPADLGFYDLRVPEVRAAQAELARAHGVAAFAYWHYWFGGGRRLLERPFAEVLASGEPTLPFCLAWANETWTGTWHGAPDRVLAEQTYPEGDDRDHLTALLPAFRDERYLRVGDRPVLVVHKPGELPDARAFVDRWQALARAAGLPGLYLVAEVSDWFDWGEGFPGAEAAGFDAGIQMRLPVRFGRREFWRRRLGRRVGRGPEHYPVDPAFLARRPLPPTRQPCVMPNWDNTPRSGRQGIAMTGTSPDVFRRHVADATALLADRPEQERLLWVKSWNEWAEGNYLEPDAEHGTAWLEALRDGLQVPAARVPAGRAADPAPA</sequence>
<organism evidence="2 3">
    <name type="scientific">Cellulomonas hominis</name>
    <dbReference type="NCBI Taxonomy" id="156981"/>
    <lineage>
        <taxon>Bacteria</taxon>
        <taxon>Bacillati</taxon>
        <taxon>Actinomycetota</taxon>
        <taxon>Actinomycetes</taxon>
        <taxon>Micrococcales</taxon>
        <taxon>Cellulomonadaceae</taxon>
        <taxon>Cellulomonas</taxon>
    </lineage>
</organism>
<feature type="region of interest" description="Disordered" evidence="1">
    <location>
        <begin position="1"/>
        <end position="76"/>
    </location>
</feature>
<dbReference type="AlphaFoldDB" id="A0A7Z8NQK3"/>
<dbReference type="Gene3D" id="3.20.20.80">
    <property type="entry name" value="Glycosidases"/>
    <property type="match status" value="1"/>
</dbReference>
<protein>
    <submittedName>
        <fullName evidence="2">Lipopolysaccharide biosynthesis protein</fullName>
    </submittedName>
</protein>
<gene>
    <name evidence="2" type="ORF">FA014_10165</name>
</gene>
<dbReference type="Proteomes" id="UP000308121">
    <property type="component" value="Unassembled WGS sequence"/>
</dbReference>